<dbReference type="EMBL" id="BK016143">
    <property type="protein sequence ID" value="DAF98214.1"/>
    <property type="molecule type" value="Genomic_DNA"/>
</dbReference>
<organism evidence="1">
    <name type="scientific">Myoviridae sp. ctP6q2</name>
    <dbReference type="NCBI Taxonomy" id="2825096"/>
    <lineage>
        <taxon>Viruses</taxon>
        <taxon>Duplodnaviria</taxon>
        <taxon>Heunggongvirae</taxon>
        <taxon>Uroviricota</taxon>
        <taxon>Caudoviricetes</taxon>
    </lineage>
</organism>
<protein>
    <submittedName>
        <fullName evidence="1">Uncharacterized protein</fullName>
    </submittedName>
</protein>
<accession>A0A8S5UV11</accession>
<name>A0A8S5UV11_9CAUD</name>
<evidence type="ECO:0000313" key="1">
    <source>
        <dbReference type="EMBL" id="DAF98214.1"/>
    </source>
</evidence>
<sequence length="40" mass="4494">MSPQREKAKLLGESPRKTPIMQVQVLLLTHKCEPHINGKG</sequence>
<proteinExistence type="predicted"/>
<reference evidence="1" key="1">
    <citation type="journal article" date="2021" name="Proc. Natl. Acad. Sci. U.S.A.">
        <title>A Catalog of Tens of Thousands of Viruses from Human Metagenomes Reveals Hidden Associations with Chronic Diseases.</title>
        <authorList>
            <person name="Tisza M.J."/>
            <person name="Buck C.B."/>
        </authorList>
    </citation>
    <scope>NUCLEOTIDE SEQUENCE</scope>
    <source>
        <strain evidence="1">CtP6q2</strain>
    </source>
</reference>